<dbReference type="InterPro" id="IPR003439">
    <property type="entry name" value="ABC_transporter-like_ATP-bd"/>
</dbReference>
<dbReference type="SMART" id="SM00382">
    <property type="entry name" value="AAA"/>
    <property type="match status" value="1"/>
</dbReference>
<feature type="compositionally biased region" description="Low complexity" evidence="7">
    <location>
        <begin position="1"/>
        <end position="25"/>
    </location>
</feature>
<dbReference type="PROSITE" id="PS50929">
    <property type="entry name" value="ABC_TM1F"/>
    <property type="match status" value="1"/>
</dbReference>
<dbReference type="Pfam" id="PF00005">
    <property type="entry name" value="ABC_tran"/>
    <property type="match status" value="1"/>
</dbReference>
<feature type="transmembrane region" description="Helical" evidence="8">
    <location>
        <begin position="317"/>
        <end position="334"/>
    </location>
</feature>
<evidence type="ECO:0000259" key="10">
    <source>
        <dbReference type="PROSITE" id="PS50929"/>
    </source>
</evidence>
<dbReference type="Pfam" id="PF00664">
    <property type="entry name" value="ABC_membrane"/>
    <property type="match status" value="1"/>
</dbReference>
<evidence type="ECO:0000259" key="9">
    <source>
        <dbReference type="PROSITE" id="PS50893"/>
    </source>
</evidence>
<dbReference type="InterPro" id="IPR003593">
    <property type="entry name" value="AAA+_ATPase"/>
</dbReference>
<dbReference type="SUPFAM" id="SSF52540">
    <property type="entry name" value="P-loop containing nucleoside triphosphate hydrolases"/>
    <property type="match status" value="1"/>
</dbReference>
<name>A0A7K1L4V1_9ACTN</name>
<evidence type="ECO:0000256" key="1">
    <source>
        <dbReference type="ARBA" id="ARBA00004651"/>
    </source>
</evidence>
<proteinExistence type="predicted"/>
<dbReference type="GO" id="GO:0034040">
    <property type="term" value="F:ATPase-coupled lipid transmembrane transporter activity"/>
    <property type="evidence" value="ECO:0007669"/>
    <property type="project" value="TreeGrafter"/>
</dbReference>
<dbReference type="GO" id="GO:0005524">
    <property type="term" value="F:ATP binding"/>
    <property type="evidence" value="ECO:0007669"/>
    <property type="project" value="UniProtKB-KW"/>
</dbReference>
<dbReference type="InterPro" id="IPR036640">
    <property type="entry name" value="ABC1_TM_sf"/>
</dbReference>
<dbReference type="GO" id="GO:0005886">
    <property type="term" value="C:plasma membrane"/>
    <property type="evidence" value="ECO:0007669"/>
    <property type="project" value="UniProtKB-SubCell"/>
</dbReference>
<keyword evidence="4 11" id="KW-0067">ATP-binding</keyword>
<dbReference type="InterPro" id="IPR011527">
    <property type="entry name" value="ABC1_TM_dom"/>
</dbReference>
<dbReference type="PANTHER" id="PTHR24221:SF646">
    <property type="entry name" value="HAEMOLYSIN SECRETION ATP-BINDING PROTEIN"/>
    <property type="match status" value="1"/>
</dbReference>
<dbReference type="InterPro" id="IPR017871">
    <property type="entry name" value="ABC_transporter-like_CS"/>
</dbReference>
<dbReference type="Gene3D" id="3.40.50.300">
    <property type="entry name" value="P-loop containing nucleotide triphosphate hydrolases"/>
    <property type="match status" value="1"/>
</dbReference>
<keyword evidence="5 8" id="KW-1133">Transmembrane helix</keyword>
<feature type="domain" description="ABC transporter" evidence="9">
    <location>
        <begin position="382"/>
        <end position="629"/>
    </location>
</feature>
<dbReference type="Gene3D" id="1.20.1560.10">
    <property type="entry name" value="ABC transporter type 1, transmembrane domain"/>
    <property type="match status" value="1"/>
</dbReference>
<evidence type="ECO:0000256" key="3">
    <source>
        <dbReference type="ARBA" id="ARBA00022741"/>
    </source>
</evidence>
<evidence type="ECO:0000313" key="11">
    <source>
        <dbReference type="EMBL" id="MUN39276.1"/>
    </source>
</evidence>
<gene>
    <name evidence="11" type="ORF">GNZ18_22125</name>
</gene>
<evidence type="ECO:0000313" key="12">
    <source>
        <dbReference type="Proteomes" id="UP000432015"/>
    </source>
</evidence>
<evidence type="ECO:0000256" key="7">
    <source>
        <dbReference type="SAM" id="MobiDB-lite"/>
    </source>
</evidence>
<dbReference type="PANTHER" id="PTHR24221">
    <property type="entry name" value="ATP-BINDING CASSETTE SUB-FAMILY B"/>
    <property type="match status" value="1"/>
</dbReference>
<evidence type="ECO:0000256" key="8">
    <source>
        <dbReference type="SAM" id="Phobius"/>
    </source>
</evidence>
<keyword evidence="2 8" id="KW-0812">Transmembrane</keyword>
<dbReference type="GO" id="GO:0140359">
    <property type="term" value="F:ABC-type transporter activity"/>
    <property type="evidence" value="ECO:0007669"/>
    <property type="project" value="InterPro"/>
</dbReference>
<feature type="transmembrane region" description="Helical" evidence="8">
    <location>
        <begin position="282"/>
        <end position="305"/>
    </location>
</feature>
<dbReference type="GO" id="GO:0016887">
    <property type="term" value="F:ATP hydrolysis activity"/>
    <property type="evidence" value="ECO:0007669"/>
    <property type="project" value="InterPro"/>
</dbReference>
<comment type="subcellular location">
    <subcellularLocation>
        <location evidence="1">Cell membrane</location>
        <topology evidence="1">Multi-pass membrane protein</topology>
    </subcellularLocation>
</comment>
<dbReference type="PROSITE" id="PS50893">
    <property type="entry name" value="ABC_TRANSPORTER_2"/>
    <property type="match status" value="1"/>
</dbReference>
<feature type="transmembrane region" description="Helical" evidence="8">
    <location>
        <begin position="197"/>
        <end position="216"/>
    </location>
</feature>
<keyword evidence="6 8" id="KW-0472">Membrane</keyword>
<accession>A0A7K1L4V1</accession>
<keyword evidence="3" id="KW-0547">Nucleotide-binding</keyword>
<comment type="caution">
    <text evidence="11">The sequence shown here is derived from an EMBL/GenBank/DDBJ whole genome shotgun (WGS) entry which is preliminary data.</text>
</comment>
<sequence>MRPSSRWSRTSGTASWSSTTTSCSRPVDADVPGTPRSSAIACLTEAVRLAVRASGGELLLYVPITLFAGVCPVAIAWLTKLLLDGLVRPRPHVPGWLPVGLTALGAVYALSPQVVVYLRAEMDRKISLFAQDELFGAVNAWKGLARFEDPRSLDGLRMAQQAASAAPGSVLEGVLASARGAITVTGFLGALFTLSPVLTLLVVAAGVPVLVAETALAKARVRMLWRVGPVERREIAYGQLLTSVEAAKEVRLFGIGAFLRRRMSEERRKANRARRRVDGRELLMQVGLGAVAALVSGYGLVWSVSAALDGRLSAGDVTVVVASITGLQGAFAVLSNEIARARQATLMLAGYVDLVRAAPDLAVARPRAAPAPPVPWPPAPRIEFRDVWFRYSDEHPWVLRGLNLEIPPGEATAIVGANGAGKSTLVKLLCRFYDPTRGTILWDGVELARLDVDELRARISAVFQDYMRYDISALENIAVGDLSRMRDGRHVVEAASRARIHERLLSLPGGYGTPLTRMFPAEDGEGEGVVLSGGEWQRIALARAFLRADRDLMILDEPSSGLDAESEHEIHTTLLDLRRRSTSVLVSHRLNAVRDADRIAVIKDGAVAELGDHETLMRKKGEYFRMFDLQSKGYT</sequence>
<evidence type="ECO:0000256" key="6">
    <source>
        <dbReference type="ARBA" id="ARBA00023136"/>
    </source>
</evidence>
<dbReference type="SUPFAM" id="SSF90123">
    <property type="entry name" value="ABC transporter transmembrane region"/>
    <property type="match status" value="1"/>
</dbReference>
<feature type="domain" description="ABC transmembrane type-1" evidence="10">
    <location>
        <begin position="65"/>
        <end position="343"/>
    </location>
</feature>
<evidence type="ECO:0000256" key="5">
    <source>
        <dbReference type="ARBA" id="ARBA00022989"/>
    </source>
</evidence>
<dbReference type="Proteomes" id="UP000432015">
    <property type="component" value="Unassembled WGS sequence"/>
</dbReference>
<dbReference type="InterPro" id="IPR027417">
    <property type="entry name" value="P-loop_NTPase"/>
</dbReference>
<reference evidence="11 12" key="1">
    <citation type="submission" date="2019-11" db="EMBL/GenBank/DDBJ databases">
        <authorList>
            <person name="Cao P."/>
        </authorList>
    </citation>
    <scope>NUCLEOTIDE SEQUENCE [LARGE SCALE GENOMIC DNA]</scope>
    <source>
        <strain evidence="11 12">NEAU-AAG5</strain>
    </source>
</reference>
<feature type="transmembrane region" description="Helical" evidence="8">
    <location>
        <begin position="99"/>
        <end position="118"/>
    </location>
</feature>
<dbReference type="PROSITE" id="PS00211">
    <property type="entry name" value="ABC_TRANSPORTER_1"/>
    <property type="match status" value="1"/>
</dbReference>
<evidence type="ECO:0000256" key="4">
    <source>
        <dbReference type="ARBA" id="ARBA00022840"/>
    </source>
</evidence>
<feature type="transmembrane region" description="Helical" evidence="8">
    <location>
        <begin position="58"/>
        <end position="79"/>
    </location>
</feature>
<keyword evidence="12" id="KW-1185">Reference proteome</keyword>
<dbReference type="PROSITE" id="PS51257">
    <property type="entry name" value="PROKAR_LIPOPROTEIN"/>
    <property type="match status" value="1"/>
</dbReference>
<dbReference type="AlphaFoldDB" id="A0A7K1L4V1"/>
<evidence type="ECO:0000256" key="2">
    <source>
        <dbReference type="ARBA" id="ARBA00022692"/>
    </source>
</evidence>
<protein>
    <submittedName>
        <fullName evidence="11">ATP-binding cassette domain-containing protein</fullName>
    </submittedName>
</protein>
<feature type="region of interest" description="Disordered" evidence="7">
    <location>
        <begin position="1"/>
        <end position="32"/>
    </location>
</feature>
<dbReference type="EMBL" id="WOFH01000007">
    <property type="protein sequence ID" value="MUN39276.1"/>
    <property type="molecule type" value="Genomic_DNA"/>
</dbReference>
<organism evidence="11 12">
    <name type="scientific">Actinomadura litoris</name>
    <dbReference type="NCBI Taxonomy" id="2678616"/>
    <lineage>
        <taxon>Bacteria</taxon>
        <taxon>Bacillati</taxon>
        <taxon>Actinomycetota</taxon>
        <taxon>Actinomycetes</taxon>
        <taxon>Streptosporangiales</taxon>
        <taxon>Thermomonosporaceae</taxon>
        <taxon>Actinomadura</taxon>
    </lineage>
</organism>
<dbReference type="InterPro" id="IPR039421">
    <property type="entry name" value="Type_1_exporter"/>
</dbReference>